<proteinExistence type="predicted"/>
<dbReference type="PANTHER" id="PTHR32347">
    <property type="entry name" value="EFFLUX SYSTEM COMPONENT YKNX-RELATED"/>
    <property type="match status" value="1"/>
</dbReference>
<dbReference type="InterPro" id="IPR050465">
    <property type="entry name" value="UPF0194_transport"/>
</dbReference>
<keyword evidence="3" id="KW-0812">Transmembrane</keyword>
<reference evidence="6 7" key="1">
    <citation type="submission" date="2019-02" db="EMBL/GenBank/DDBJ databases">
        <title>Deep-cultivation of Planctomycetes and their phenomic and genomic characterization uncovers novel biology.</title>
        <authorList>
            <person name="Wiegand S."/>
            <person name="Jogler M."/>
            <person name="Boedeker C."/>
            <person name="Pinto D."/>
            <person name="Vollmers J."/>
            <person name="Rivas-Marin E."/>
            <person name="Kohn T."/>
            <person name="Peeters S.H."/>
            <person name="Heuer A."/>
            <person name="Rast P."/>
            <person name="Oberbeckmann S."/>
            <person name="Bunk B."/>
            <person name="Jeske O."/>
            <person name="Meyerdierks A."/>
            <person name="Storesund J.E."/>
            <person name="Kallscheuer N."/>
            <person name="Luecker S."/>
            <person name="Lage O.M."/>
            <person name="Pohl T."/>
            <person name="Merkel B.J."/>
            <person name="Hornburger P."/>
            <person name="Mueller R.-W."/>
            <person name="Bruemmer F."/>
            <person name="Labrenz M."/>
            <person name="Spormann A.M."/>
            <person name="Op den Camp H."/>
            <person name="Overmann J."/>
            <person name="Amann R."/>
            <person name="Jetten M.S.M."/>
            <person name="Mascher T."/>
            <person name="Medema M.H."/>
            <person name="Devos D.P."/>
            <person name="Kaster A.-K."/>
            <person name="Ovreas L."/>
            <person name="Rohde M."/>
            <person name="Galperin M.Y."/>
            <person name="Jogler C."/>
        </authorList>
    </citation>
    <scope>NUCLEOTIDE SEQUENCE [LARGE SCALE GENOMIC DNA]</scope>
    <source>
        <strain evidence="6 7">V22</strain>
    </source>
</reference>
<dbReference type="PANTHER" id="PTHR32347:SF29">
    <property type="entry name" value="UPF0194 MEMBRANE PROTEIN YBHG"/>
    <property type="match status" value="1"/>
</dbReference>
<evidence type="ECO:0000313" key="7">
    <source>
        <dbReference type="Proteomes" id="UP000319976"/>
    </source>
</evidence>
<dbReference type="GO" id="GO:0042597">
    <property type="term" value="C:periplasmic space"/>
    <property type="evidence" value="ECO:0007669"/>
    <property type="project" value="UniProtKB-SubCell"/>
</dbReference>
<dbReference type="EMBL" id="CP036316">
    <property type="protein sequence ID" value="QDT65085.1"/>
    <property type="molecule type" value="Genomic_DNA"/>
</dbReference>
<keyword evidence="2" id="KW-0175">Coiled coil</keyword>
<keyword evidence="7" id="KW-1185">Reference proteome</keyword>
<dbReference type="KEGG" id="chya:V22_23310"/>
<dbReference type="Proteomes" id="UP000319976">
    <property type="component" value="Chromosome"/>
</dbReference>
<keyword evidence="3" id="KW-0472">Membrane</keyword>
<evidence type="ECO:0000313" key="6">
    <source>
        <dbReference type="EMBL" id="QDT65085.1"/>
    </source>
</evidence>
<evidence type="ECO:0000256" key="2">
    <source>
        <dbReference type="ARBA" id="ARBA00023054"/>
    </source>
</evidence>
<evidence type="ECO:0000256" key="3">
    <source>
        <dbReference type="SAM" id="Phobius"/>
    </source>
</evidence>
<sequence length="413" mass="45417">MKTLKNYLIIGVIILVVAGLVTVAMWPQPTLVNVDTVRRGNIDAFVEEQAKTRLPEVTRITMPLAGRIEPITVREGDAVKADQVVATMETDDLNTDVFEAIAMVGQYEKFIESMVQSIAAAEKQVIASEALASFTSGELARLRTLEESKAATPSDVAEMEYRSIESRVDTQRDELTVAAIEAIKEAVKIALQDAVEQRRKRERDRARATIRTPVAGTILNRRINNEQYLAAGEELLTIGQLDDLEAQVDVLTSEVAHVRVGQRVELRDPTFGEEPMLGTVHQIEPEAFTKTSSLGVDQQRVPVIVRLDEGWKKKCPEGCTIGVGYRLMARIIVAESEDTLVIPRTALFRGDNGQWQLFAVRDGQAKLLSVKLGLMNDTSAEVIEGLNENDQVILAPESALADGTQVEALGKET</sequence>
<keyword evidence="3" id="KW-1133">Transmembrane helix</keyword>
<protein>
    <submittedName>
        <fullName evidence="6">Efflux system component YknX</fullName>
    </submittedName>
</protein>
<evidence type="ECO:0000259" key="4">
    <source>
        <dbReference type="Pfam" id="PF25973"/>
    </source>
</evidence>
<gene>
    <name evidence="6" type="primary">yknX</name>
    <name evidence="6" type="ORF">V22_23310</name>
</gene>
<dbReference type="Pfam" id="PF25973">
    <property type="entry name" value="BSH_CzcB"/>
    <property type="match status" value="1"/>
</dbReference>
<comment type="subcellular location">
    <subcellularLocation>
        <location evidence="1">Cell envelope</location>
    </subcellularLocation>
</comment>
<evidence type="ECO:0000259" key="5">
    <source>
        <dbReference type="Pfam" id="PF25989"/>
    </source>
</evidence>
<dbReference type="RefSeq" id="WP_145262795.1">
    <property type="nucleotide sequence ID" value="NZ_CP036316.1"/>
</dbReference>
<feature type="transmembrane region" description="Helical" evidence="3">
    <location>
        <begin position="7"/>
        <end position="26"/>
    </location>
</feature>
<dbReference type="InterPro" id="IPR058647">
    <property type="entry name" value="BSH_CzcB-like"/>
</dbReference>
<organism evidence="6 7">
    <name type="scientific">Calycomorphotria hydatis</name>
    <dbReference type="NCBI Taxonomy" id="2528027"/>
    <lineage>
        <taxon>Bacteria</taxon>
        <taxon>Pseudomonadati</taxon>
        <taxon>Planctomycetota</taxon>
        <taxon>Planctomycetia</taxon>
        <taxon>Planctomycetales</taxon>
        <taxon>Planctomycetaceae</taxon>
        <taxon>Calycomorphotria</taxon>
    </lineage>
</organism>
<accession>A0A517T9N6</accession>
<dbReference type="InterPro" id="IPR011053">
    <property type="entry name" value="Single_hybrid_motif"/>
</dbReference>
<dbReference type="Gene3D" id="2.40.420.20">
    <property type="match status" value="1"/>
</dbReference>
<dbReference type="Gene3D" id="2.40.50.100">
    <property type="match status" value="1"/>
</dbReference>
<feature type="domain" description="CzcB-like barrel-sandwich hybrid" evidence="4">
    <location>
        <begin position="58"/>
        <end position="238"/>
    </location>
</feature>
<dbReference type="Pfam" id="PF25989">
    <property type="entry name" value="YknX_C"/>
    <property type="match status" value="1"/>
</dbReference>
<dbReference type="Gene3D" id="2.40.30.170">
    <property type="match status" value="1"/>
</dbReference>
<name>A0A517T9N6_9PLAN</name>
<dbReference type="InterPro" id="IPR058637">
    <property type="entry name" value="YknX-like_C"/>
</dbReference>
<dbReference type="SUPFAM" id="SSF51230">
    <property type="entry name" value="Single hybrid motif"/>
    <property type="match status" value="1"/>
</dbReference>
<evidence type="ECO:0000256" key="1">
    <source>
        <dbReference type="ARBA" id="ARBA00004196"/>
    </source>
</evidence>
<dbReference type="AlphaFoldDB" id="A0A517T9N6"/>
<feature type="domain" description="YknX-like C-terminal permuted SH3-like" evidence="5">
    <location>
        <begin position="340"/>
        <end position="407"/>
    </location>
</feature>
<dbReference type="OrthoDB" id="9791520at2"/>